<proteinExistence type="predicted"/>
<protein>
    <submittedName>
        <fullName evidence="1">Uncharacterized protein</fullName>
    </submittedName>
</protein>
<evidence type="ECO:0000313" key="2">
    <source>
        <dbReference type="Proteomes" id="UP000784294"/>
    </source>
</evidence>
<sequence>MVDHLQVLLARSTKISLPDTVSIKQASSAASSPSLGHPAQAIATDRPSMSRQFQAQDLSSTACLPPHNLKPCAPPPASSESCPPGALILRPEEPRVAEEPIATLHRLLSRLARLEAEETAIQQRCKEHLVPRPVREQDASSHTHQTTLSTAIEEDDLTSPGTDEVCGNSTTSSTDVSEIVARGKGLDDDVSGRQVLTIAHMYG</sequence>
<gene>
    <name evidence="1" type="ORF">PXEA_LOCUS36383</name>
</gene>
<comment type="caution">
    <text evidence="1">The sequence shown here is derived from an EMBL/GenBank/DDBJ whole genome shotgun (WGS) entry which is preliminary data.</text>
</comment>
<keyword evidence="2" id="KW-1185">Reference proteome</keyword>
<accession>A0A3S5CVI3</accession>
<evidence type="ECO:0000313" key="1">
    <source>
        <dbReference type="EMBL" id="VEL42943.1"/>
    </source>
</evidence>
<dbReference type="EMBL" id="CAAALY010277775">
    <property type="protein sequence ID" value="VEL42943.1"/>
    <property type="molecule type" value="Genomic_DNA"/>
</dbReference>
<organism evidence="1 2">
    <name type="scientific">Protopolystoma xenopodis</name>
    <dbReference type="NCBI Taxonomy" id="117903"/>
    <lineage>
        <taxon>Eukaryota</taxon>
        <taxon>Metazoa</taxon>
        <taxon>Spiralia</taxon>
        <taxon>Lophotrochozoa</taxon>
        <taxon>Platyhelminthes</taxon>
        <taxon>Monogenea</taxon>
        <taxon>Polyopisthocotylea</taxon>
        <taxon>Polystomatidea</taxon>
        <taxon>Polystomatidae</taxon>
        <taxon>Protopolystoma</taxon>
    </lineage>
</organism>
<dbReference type="AlphaFoldDB" id="A0A3S5CVI3"/>
<dbReference type="Proteomes" id="UP000784294">
    <property type="component" value="Unassembled WGS sequence"/>
</dbReference>
<reference evidence="1" key="1">
    <citation type="submission" date="2018-11" db="EMBL/GenBank/DDBJ databases">
        <authorList>
            <consortium name="Pathogen Informatics"/>
        </authorList>
    </citation>
    <scope>NUCLEOTIDE SEQUENCE</scope>
</reference>
<name>A0A3S5CVI3_9PLAT</name>